<dbReference type="InterPro" id="IPR051397">
    <property type="entry name" value="Zn-ADH-like_protein"/>
</dbReference>
<dbReference type="Pfam" id="PF08240">
    <property type="entry name" value="ADH_N"/>
    <property type="match status" value="1"/>
</dbReference>
<dbReference type="AlphaFoldDB" id="A0A8E1VCY7"/>
<dbReference type="SUPFAM" id="SSF50129">
    <property type="entry name" value="GroES-like"/>
    <property type="match status" value="1"/>
</dbReference>
<dbReference type="InterPro" id="IPR011032">
    <property type="entry name" value="GroES-like_sf"/>
</dbReference>
<dbReference type="PANTHER" id="PTHR43677">
    <property type="entry name" value="SHORT-CHAIN DEHYDROGENASE/REDUCTASE"/>
    <property type="match status" value="1"/>
</dbReference>
<dbReference type="InterPro" id="IPR036291">
    <property type="entry name" value="NAD(P)-bd_dom_sf"/>
</dbReference>
<evidence type="ECO:0000313" key="4">
    <source>
        <dbReference type="Proteomes" id="UP000071979"/>
    </source>
</evidence>
<dbReference type="GO" id="GO:0016491">
    <property type="term" value="F:oxidoreductase activity"/>
    <property type="evidence" value="ECO:0007669"/>
    <property type="project" value="TreeGrafter"/>
</dbReference>
<dbReference type="Pfam" id="PF00107">
    <property type="entry name" value="ADH_zinc_N"/>
    <property type="match status" value="1"/>
</dbReference>
<feature type="domain" description="Alcohol dehydrogenase-like N-terminal" evidence="2">
    <location>
        <begin position="25"/>
        <end position="139"/>
    </location>
</feature>
<protein>
    <submittedName>
        <fullName evidence="3">Alcohol dehydrogenase</fullName>
    </submittedName>
</protein>
<feature type="domain" description="Alcohol dehydrogenase-like C-terminal" evidence="1">
    <location>
        <begin position="183"/>
        <end position="317"/>
    </location>
</feature>
<dbReference type="EMBL" id="LDSE01000001">
    <property type="protein sequence ID" value="KTS69884.1"/>
    <property type="molecule type" value="Genomic_DNA"/>
</dbReference>
<evidence type="ECO:0000259" key="2">
    <source>
        <dbReference type="Pfam" id="PF08240"/>
    </source>
</evidence>
<proteinExistence type="predicted"/>
<dbReference type="InterPro" id="IPR013149">
    <property type="entry name" value="ADH-like_C"/>
</dbReference>
<name>A0A8E1VCY7_9GAMM</name>
<dbReference type="InterPro" id="IPR013154">
    <property type="entry name" value="ADH-like_N"/>
</dbReference>
<comment type="caution">
    <text evidence="3">The sequence shown here is derived from an EMBL/GenBank/DDBJ whole genome shotgun (WGS) entry which is preliminary data.</text>
</comment>
<evidence type="ECO:0000313" key="3">
    <source>
        <dbReference type="EMBL" id="KTS69884.1"/>
    </source>
</evidence>
<evidence type="ECO:0000259" key="1">
    <source>
        <dbReference type="Pfam" id="PF00107"/>
    </source>
</evidence>
<dbReference type="PANTHER" id="PTHR43677:SF4">
    <property type="entry name" value="QUINONE OXIDOREDUCTASE-LIKE PROTEIN 2"/>
    <property type="match status" value="1"/>
</dbReference>
<sequence length="359" mass="37974">MKAAVLTAFGHPLDVKNVPAPVMGTGEVIVDVVAAPVLSYTNEVLSGERKYLLPVPVIPGCGAIGKVRQTGPDSAWLKPGDWVFCDPTVRSRDNALSPEIVLQGWSARGEGGQKIQQYHLNGSLAEQIRIPTENAVPIGDISPAEAGRWCAINTLLIAYGGLLSMDLKAGERLLVSGATGNFGSSAVLAALAMGAHKVIAPGRSEQVLNDLKKRFGSRVETVKLTGTAEIDIAAMKHMAGGPIDAVLDFLPPSAQASVARNAIMSVRPYGRAVLMGGVGMLGGDDLSLPYPWIMRNLITVKGQWMYEPSAVPTLCGLIRAGLLDLSHYDVTEFPLEKVNNSVAHAAKNSGPFKLTVVRP</sequence>
<gene>
    <name evidence="3" type="ORF">SA3R_01160</name>
</gene>
<organism evidence="3 4">
    <name type="scientific">Pantoea dispersa</name>
    <dbReference type="NCBI Taxonomy" id="59814"/>
    <lineage>
        <taxon>Bacteria</taxon>
        <taxon>Pseudomonadati</taxon>
        <taxon>Pseudomonadota</taxon>
        <taxon>Gammaproteobacteria</taxon>
        <taxon>Enterobacterales</taxon>
        <taxon>Erwiniaceae</taxon>
        <taxon>Pantoea</taxon>
    </lineage>
</organism>
<dbReference type="SUPFAM" id="SSF51735">
    <property type="entry name" value="NAD(P)-binding Rossmann-fold domains"/>
    <property type="match status" value="1"/>
</dbReference>
<dbReference type="RefSeq" id="WP_058775132.1">
    <property type="nucleotide sequence ID" value="NZ_LDSA01000021.1"/>
</dbReference>
<dbReference type="Gene3D" id="3.90.180.10">
    <property type="entry name" value="Medium-chain alcohol dehydrogenases, catalytic domain"/>
    <property type="match status" value="1"/>
</dbReference>
<dbReference type="Proteomes" id="UP000071979">
    <property type="component" value="Unassembled WGS sequence"/>
</dbReference>
<accession>A0A8E1VCY7</accession>
<reference evidence="3 4" key="1">
    <citation type="journal article" date="2016" name="Front. Microbiol.">
        <title>Genomic Resource of Rice Seed Associated Bacteria.</title>
        <authorList>
            <person name="Midha S."/>
            <person name="Bansal K."/>
            <person name="Sharma S."/>
            <person name="Kumar N."/>
            <person name="Patil P.P."/>
            <person name="Chaudhry V."/>
            <person name="Patil P.B."/>
        </authorList>
    </citation>
    <scope>NUCLEOTIDE SEQUENCE [LARGE SCALE GENOMIC DNA]</scope>
    <source>
        <strain evidence="3 4">SA3</strain>
    </source>
</reference>